<dbReference type="OrthoDB" id="2528at2759"/>
<feature type="domain" description="N-acetyltransferase" evidence="2">
    <location>
        <begin position="15"/>
        <end position="175"/>
    </location>
</feature>
<dbReference type="AlphaFoldDB" id="A0A7J7IDK1"/>
<proteinExistence type="predicted"/>
<dbReference type="CDD" id="cd04301">
    <property type="entry name" value="NAT_SF"/>
    <property type="match status" value="1"/>
</dbReference>
<sequence length="407" mass="46673">MPECTWLETYIGRSLRLRNWRLEDCDATAQLVARVLAEFGLQWEPNGADADVLAVKQAYFAHGGEFFVLEDGECSEIVGTAAWQPLTRSPEAPIRVEVRKMYLERMYRRRGLGRFLLAFLEARIRQSSWCSLEVVIESASVLQAACALYRQAGYRDLSEANRTYRCDVILVKELEPLWPTSFSNADRSWNHGNDCVDEIRASEEVDLDAERETGRHCFNDLVALANSAAPETGAVMAWLPSAIRQLVPALWRVSLWIVQREVAEQRVMYLWYGTGAPTGASEPTCRQWHFLHLSWWRHAARTGLLAAQDDAQMMLGTCEGFWQALVPGPIQKHPLRMEWPGGLLLADLYLLRLVEADRFMHKTLHTGEQCWCAWDQLSERIRNTHAPMMAISQEILRLLQSSRFWFD</sequence>
<comment type="caution">
    <text evidence="3">The sequence shown here is derived from an EMBL/GenBank/DDBJ whole genome shotgun (WGS) entry which is preliminary data.</text>
</comment>
<dbReference type="PANTHER" id="PTHR13947">
    <property type="entry name" value="GNAT FAMILY N-ACETYLTRANSFERASE"/>
    <property type="match status" value="1"/>
</dbReference>
<dbReference type="PROSITE" id="PS51186">
    <property type="entry name" value="GNAT"/>
    <property type="match status" value="1"/>
</dbReference>
<accession>A0A7J7IDK1</accession>
<evidence type="ECO:0000313" key="3">
    <source>
        <dbReference type="EMBL" id="KAF6000810.1"/>
    </source>
</evidence>
<evidence type="ECO:0000256" key="1">
    <source>
        <dbReference type="ARBA" id="ARBA00022679"/>
    </source>
</evidence>
<dbReference type="EMBL" id="VWRR01000017">
    <property type="protein sequence ID" value="KAF6000810.1"/>
    <property type="molecule type" value="Genomic_DNA"/>
</dbReference>
<protein>
    <recommendedName>
        <fullName evidence="2">N-acetyltransferase domain-containing protein</fullName>
    </recommendedName>
</protein>
<dbReference type="PANTHER" id="PTHR13947:SF37">
    <property type="entry name" value="LD18367P"/>
    <property type="match status" value="1"/>
</dbReference>
<dbReference type="InterPro" id="IPR016181">
    <property type="entry name" value="Acyl_CoA_acyltransferase"/>
</dbReference>
<evidence type="ECO:0000313" key="4">
    <source>
        <dbReference type="Proteomes" id="UP000530660"/>
    </source>
</evidence>
<name>A0A7J7IDK1_9RHOD</name>
<gene>
    <name evidence="3" type="ORF">F1559_000622</name>
</gene>
<dbReference type="GO" id="GO:0008080">
    <property type="term" value="F:N-acetyltransferase activity"/>
    <property type="evidence" value="ECO:0007669"/>
    <property type="project" value="InterPro"/>
</dbReference>
<keyword evidence="4" id="KW-1185">Reference proteome</keyword>
<dbReference type="Pfam" id="PF13508">
    <property type="entry name" value="Acetyltransf_7"/>
    <property type="match status" value="1"/>
</dbReference>
<evidence type="ECO:0000259" key="2">
    <source>
        <dbReference type="PROSITE" id="PS51186"/>
    </source>
</evidence>
<organism evidence="3 4">
    <name type="scientific">Cyanidiococcus yangmingshanensis</name>
    <dbReference type="NCBI Taxonomy" id="2690220"/>
    <lineage>
        <taxon>Eukaryota</taxon>
        <taxon>Rhodophyta</taxon>
        <taxon>Bangiophyceae</taxon>
        <taxon>Cyanidiales</taxon>
        <taxon>Cyanidiaceae</taxon>
        <taxon>Cyanidiococcus</taxon>
    </lineage>
</organism>
<dbReference type="Proteomes" id="UP000530660">
    <property type="component" value="Unassembled WGS sequence"/>
</dbReference>
<keyword evidence="1" id="KW-0808">Transferase</keyword>
<reference evidence="3 4" key="1">
    <citation type="journal article" date="2020" name="J. Phycol.">
        <title>Comparative genome analysis reveals Cyanidiococcus gen. nov., a new extremophilic red algal genus sister to Cyanidioschyzon (Cyanidioschyzonaceae, Rhodophyta).</title>
        <authorList>
            <person name="Liu S.-L."/>
            <person name="Chiang Y.-R."/>
            <person name="Yoon H.S."/>
            <person name="Fu H.-Y."/>
        </authorList>
    </citation>
    <scope>NUCLEOTIDE SEQUENCE [LARGE SCALE GENOMIC DNA]</scope>
    <source>
        <strain evidence="3 4">THAL066</strain>
    </source>
</reference>
<dbReference type="InterPro" id="IPR000182">
    <property type="entry name" value="GNAT_dom"/>
</dbReference>
<dbReference type="InterPro" id="IPR050769">
    <property type="entry name" value="NAT_camello-type"/>
</dbReference>
<dbReference type="Gene3D" id="3.40.630.30">
    <property type="match status" value="1"/>
</dbReference>
<dbReference type="SUPFAM" id="SSF55729">
    <property type="entry name" value="Acyl-CoA N-acyltransferases (Nat)"/>
    <property type="match status" value="1"/>
</dbReference>